<gene>
    <name evidence="1" type="ORF">HPB51_025897</name>
</gene>
<proteinExistence type="predicted"/>
<comment type="caution">
    <text evidence="1">The sequence shown here is derived from an EMBL/GenBank/DDBJ whole genome shotgun (WGS) entry which is preliminary data.</text>
</comment>
<accession>A0A9J6EJV3</accession>
<protein>
    <submittedName>
        <fullName evidence="1">Uncharacterized protein</fullName>
    </submittedName>
</protein>
<reference evidence="1" key="2">
    <citation type="submission" date="2021-09" db="EMBL/GenBank/DDBJ databases">
        <authorList>
            <person name="Jia N."/>
            <person name="Wang J."/>
            <person name="Shi W."/>
            <person name="Du L."/>
            <person name="Sun Y."/>
            <person name="Zhan W."/>
            <person name="Jiang J."/>
            <person name="Wang Q."/>
            <person name="Zhang B."/>
            <person name="Ji P."/>
            <person name="Sakyi L.B."/>
            <person name="Cui X."/>
            <person name="Yuan T."/>
            <person name="Jiang B."/>
            <person name="Yang W."/>
            <person name="Lam T.T.-Y."/>
            <person name="Chang Q."/>
            <person name="Ding S."/>
            <person name="Wang X."/>
            <person name="Zhu J."/>
            <person name="Ruan X."/>
            <person name="Zhao L."/>
            <person name="Wei J."/>
            <person name="Que T."/>
            <person name="Du C."/>
            <person name="Cheng J."/>
            <person name="Dai P."/>
            <person name="Han X."/>
            <person name="Huang E."/>
            <person name="Gao Y."/>
            <person name="Liu J."/>
            <person name="Shao H."/>
            <person name="Ye R."/>
            <person name="Li L."/>
            <person name="Wei W."/>
            <person name="Wang X."/>
            <person name="Wang C."/>
            <person name="Huo Q."/>
            <person name="Li W."/>
            <person name="Guo W."/>
            <person name="Chen H."/>
            <person name="Chen S."/>
            <person name="Zhou L."/>
            <person name="Zhou L."/>
            <person name="Ni X."/>
            <person name="Tian J."/>
            <person name="Zhou Y."/>
            <person name="Sheng Y."/>
            <person name="Liu T."/>
            <person name="Pan Y."/>
            <person name="Xia L."/>
            <person name="Li J."/>
            <person name="Zhao F."/>
            <person name="Cao W."/>
        </authorList>
    </citation>
    <scope>NUCLEOTIDE SEQUENCE</scope>
    <source>
        <strain evidence="1">Rmic-2018</strain>
        <tissue evidence="1">Larvae</tissue>
    </source>
</reference>
<organism evidence="1 2">
    <name type="scientific">Rhipicephalus microplus</name>
    <name type="common">Cattle tick</name>
    <name type="synonym">Boophilus microplus</name>
    <dbReference type="NCBI Taxonomy" id="6941"/>
    <lineage>
        <taxon>Eukaryota</taxon>
        <taxon>Metazoa</taxon>
        <taxon>Ecdysozoa</taxon>
        <taxon>Arthropoda</taxon>
        <taxon>Chelicerata</taxon>
        <taxon>Arachnida</taxon>
        <taxon>Acari</taxon>
        <taxon>Parasitiformes</taxon>
        <taxon>Ixodida</taxon>
        <taxon>Ixodoidea</taxon>
        <taxon>Ixodidae</taxon>
        <taxon>Rhipicephalinae</taxon>
        <taxon>Rhipicephalus</taxon>
        <taxon>Boophilus</taxon>
    </lineage>
</organism>
<dbReference type="AlphaFoldDB" id="A0A9J6EJV3"/>
<keyword evidence="2" id="KW-1185">Reference proteome</keyword>
<evidence type="ECO:0000313" key="2">
    <source>
        <dbReference type="Proteomes" id="UP000821866"/>
    </source>
</evidence>
<dbReference type="EMBL" id="JABSTU010000004">
    <property type="protein sequence ID" value="KAH8034606.1"/>
    <property type="molecule type" value="Genomic_DNA"/>
</dbReference>
<dbReference type="Proteomes" id="UP000821866">
    <property type="component" value="Chromosome 2"/>
</dbReference>
<name>A0A9J6EJV3_RHIMP</name>
<evidence type="ECO:0000313" key="1">
    <source>
        <dbReference type="EMBL" id="KAH8034606.1"/>
    </source>
</evidence>
<reference evidence="1" key="1">
    <citation type="journal article" date="2020" name="Cell">
        <title>Large-Scale Comparative Analyses of Tick Genomes Elucidate Their Genetic Diversity and Vector Capacities.</title>
        <authorList>
            <consortium name="Tick Genome and Microbiome Consortium (TIGMIC)"/>
            <person name="Jia N."/>
            <person name="Wang J."/>
            <person name="Shi W."/>
            <person name="Du L."/>
            <person name="Sun Y."/>
            <person name="Zhan W."/>
            <person name="Jiang J.F."/>
            <person name="Wang Q."/>
            <person name="Zhang B."/>
            <person name="Ji P."/>
            <person name="Bell-Sakyi L."/>
            <person name="Cui X.M."/>
            <person name="Yuan T.T."/>
            <person name="Jiang B.G."/>
            <person name="Yang W.F."/>
            <person name="Lam T.T."/>
            <person name="Chang Q.C."/>
            <person name="Ding S.J."/>
            <person name="Wang X.J."/>
            <person name="Zhu J.G."/>
            <person name="Ruan X.D."/>
            <person name="Zhao L."/>
            <person name="Wei J.T."/>
            <person name="Ye R.Z."/>
            <person name="Que T.C."/>
            <person name="Du C.H."/>
            <person name="Zhou Y.H."/>
            <person name="Cheng J.X."/>
            <person name="Dai P.F."/>
            <person name="Guo W.B."/>
            <person name="Han X.H."/>
            <person name="Huang E.J."/>
            <person name="Li L.F."/>
            <person name="Wei W."/>
            <person name="Gao Y.C."/>
            <person name="Liu J.Z."/>
            <person name="Shao H.Z."/>
            <person name="Wang X."/>
            <person name="Wang C.C."/>
            <person name="Yang T.C."/>
            <person name="Huo Q.B."/>
            <person name="Li W."/>
            <person name="Chen H.Y."/>
            <person name="Chen S.E."/>
            <person name="Zhou L.G."/>
            <person name="Ni X.B."/>
            <person name="Tian J.H."/>
            <person name="Sheng Y."/>
            <person name="Liu T."/>
            <person name="Pan Y.S."/>
            <person name="Xia L.Y."/>
            <person name="Li J."/>
            <person name="Zhao F."/>
            <person name="Cao W.C."/>
        </authorList>
    </citation>
    <scope>NUCLEOTIDE SEQUENCE</scope>
    <source>
        <strain evidence="1">Rmic-2018</strain>
    </source>
</reference>
<sequence>MTSRTRDVNQPGGDKGYLAQPASIKVFSSSSLNLTAAAWTFSPPLSRYQSVEQRCTGEVPNDHIVKGISHAQSTNLSSKKGCVQGNHSFREVAHHAIQQ</sequence>